<keyword evidence="8" id="KW-1133">Transmembrane helix</keyword>
<evidence type="ECO:0000256" key="1">
    <source>
        <dbReference type="ARBA" id="ARBA00004377"/>
    </source>
</evidence>
<reference evidence="11 12" key="1">
    <citation type="submission" date="2019-04" db="EMBL/GenBank/DDBJ databases">
        <authorList>
            <person name="Hwang J.C."/>
        </authorList>
    </citation>
    <scope>NUCLEOTIDE SEQUENCE [LARGE SCALE GENOMIC DNA]</scope>
    <source>
        <strain evidence="11 12">IMCC35001</strain>
    </source>
</reference>
<dbReference type="InterPro" id="IPR012902">
    <property type="entry name" value="N_methyl_site"/>
</dbReference>
<organism evidence="11 12">
    <name type="scientific">Ferrimonas sediminicola</name>
    <dbReference type="NCBI Taxonomy" id="2569538"/>
    <lineage>
        <taxon>Bacteria</taxon>
        <taxon>Pseudomonadati</taxon>
        <taxon>Pseudomonadota</taxon>
        <taxon>Gammaproteobacteria</taxon>
        <taxon>Alteromonadales</taxon>
        <taxon>Ferrimonadaceae</taxon>
        <taxon>Ferrimonas</taxon>
    </lineage>
</organism>
<keyword evidence="5" id="KW-0488">Methylation</keyword>
<evidence type="ECO:0000256" key="5">
    <source>
        <dbReference type="ARBA" id="ARBA00022481"/>
    </source>
</evidence>
<dbReference type="PANTHER" id="PTHR39583:SF2">
    <property type="entry name" value="TYPE II SECRETION SYSTEM PROTEIN J"/>
    <property type="match status" value="1"/>
</dbReference>
<dbReference type="EMBL" id="SWCI01000013">
    <property type="protein sequence ID" value="TKB47645.1"/>
    <property type="molecule type" value="Genomic_DNA"/>
</dbReference>
<sequence>MWPNRTRSSGFTLLEMMLAMAIFALLGVATAAVLSNVLNISEASEGHHLRLKQVQRAMSMLERDFSQLVMRPVRGAGSKPSDSNYQFGDGWLDSDADGISFFRLGWLNPRGQLPRGSLQQVGYRIQKNELQRLHHIYPDPVVDSEPEELVLLDRVLDFKLSFYVDGKWQTKLEGSPLARAVSVKLELEDFGEIERRFLLSDGVGSAKPDSEEGNGSGNNGDNSGGNKGDGGNNGDGSGGISGGTPQEGN</sequence>
<dbReference type="PROSITE" id="PS00409">
    <property type="entry name" value="PROKAR_NTER_METHYL"/>
    <property type="match status" value="1"/>
</dbReference>
<dbReference type="Gene3D" id="2.10.70.20">
    <property type="entry name" value="gspk-gspi-gspj complex like domains"/>
    <property type="match status" value="1"/>
</dbReference>
<evidence type="ECO:0000256" key="4">
    <source>
        <dbReference type="ARBA" id="ARBA00022475"/>
    </source>
</evidence>
<dbReference type="Pfam" id="PF11612">
    <property type="entry name" value="T2SSJ"/>
    <property type="match status" value="1"/>
</dbReference>
<evidence type="ECO:0000256" key="10">
    <source>
        <dbReference type="SAM" id="MobiDB-lite"/>
    </source>
</evidence>
<dbReference type="PANTHER" id="PTHR39583">
    <property type="entry name" value="TYPE II SECRETION SYSTEM PROTEIN J-RELATED"/>
    <property type="match status" value="1"/>
</dbReference>
<keyword evidence="12" id="KW-1185">Reference proteome</keyword>
<dbReference type="InterPro" id="IPR010055">
    <property type="entry name" value="T2SS_protein-GspJ"/>
</dbReference>
<evidence type="ECO:0000313" key="12">
    <source>
        <dbReference type="Proteomes" id="UP000305674"/>
    </source>
</evidence>
<dbReference type="Gene3D" id="3.10.610.10">
    <property type="entry name" value="GSPII I/J protein-like"/>
    <property type="match status" value="1"/>
</dbReference>
<dbReference type="NCBIfam" id="TIGR02532">
    <property type="entry name" value="IV_pilin_GFxxxE"/>
    <property type="match status" value="1"/>
</dbReference>
<dbReference type="GO" id="GO:0005886">
    <property type="term" value="C:plasma membrane"/>
    <property type="evidence" value="ECO:0007669"/>
    <property type="project" value="UniProtKB-SubCell"/>
</dbReference>
<dbReference type="AlphaFoldDB" id="A0A4U1BAT3"/>
<evidence type="ECO:0000256" key="6">
    <source>
        <dbReference type="ARBA" id="ARBA00022519"/>
    </source>
</evidence>
<dbReference type="NCBIfam" id="TIGR01711">
    <property type="entry name" value="gspJ"/>
    <property type="match status" value="1"/>
</dbReference>
<dbReference type="GO" id="GO:0015627">
    <property type="term" value="C:type II protein secretion system complex"/>
    <property type="evidence" value="ECO:0007669"/>
    <property type="project" value="InterPro"/>
</dbReference>
<evidence type="ECO:0000256" key="2">
    <source>
        <dbReference type="ARBA" id="ARBA00011084"/>
    </source>
</evidence>
<keyword evidence="4" id="KW-1003">Cell membrane</keyword>
<dbReference type="SUPFAM" id="SSF54523">
    <property type="entry name" value="Pili subunits"/>
    <property type="match status" value="1"/>
</dbReference>
<evidence type="ECO:0000256" key="8">
    <source>
        <dbReference type="ARBA" id="ARBA00022989"/>
    </source>
</evidence>
<feature type="compositionally biased region" description="Gly residues" evidence="10">
    <location>
        <begin position="214"/>
        <end position="242"/>
    </location>
</feature>
<evidence type="ECO:0000256" key="7">
    <source>
        <dbReference type="ARBA" id="ARBA00022692"/>
    </source>
</evidence>
<keyword evidence="6" id="KW-0997">Cell inner membrane</keyword>
<name>A0A4U1BAT3_9GAMM</name>
<evidence type="ECO:0000313" key="11">
    <source>
        <dbReference type="EMBL" id="TKB47645.1"/>
    </source>
</evidence>
<dbReference type="InterPro" id="IPR045584">
    <property type="entry name" value="Pilin-like"/>
</dbReference>
<comment type="caution">
    <text evidence="11">The sequence shown here is derived from an EMBL/GenBank/DDBJ whole genome shotgun (WGS) entry which is preliminary data.</text>
</comment>
<proteinExistence type="inferred from homology"/>
<comment type="subcellular location">
    <subcellularLocation>
        <location evidence="1">Cell inner membrane</location>
        <topology evidence="1">Single-pass membrane protein</topology>
    </subcellularLocation>
</comment>
<protein>
    <recommendedName>
        <fullName evidence="3">Type II secretion system protein J</fullName>
    </recommendedName>
</protein>
<keyword evidence="7" id="KW-0812">Transmembrane</keyword>
<dbReference type="RefSeq" id="WP_136854236.1">
    <property type="nucleotide sequence ID" value="NZ_SWCI01000013.1"/>
</dbReference>
<gene>
    <name evidence="11" type="primary">gspJ</name>
    <name evidence="11" type="ORF">FCL40_15660</name>
</gene>
<accession>A0A4U1BAT3</accession>
<keyword evidence="9" id="KW-0472">Membrane</keyword>
<dbReference type="InterPro" id="IPR051621">
    <property type="entry name" value="T2SS_protein_J"/>
</dbReference>
<feature type="region of interest" description="Disordered" evidence="10">
    <location>
        <begin position="201"/>
        <end position="249"/>
    </location>
</feature>
<comment type="similarity">
    <text evidence="2">Belongs to the GSP J family.</text>
</comment>
<dbReference type="GO" id="GO:0015628">
    <property type="term" value="P:protein secretion by the type II secretion system"/>
    <property type="evidence" value="ECO:0007669"/>
    <property type="project" value="InterPro"/>
</dbReference>
<dbReference type="Pfam" id="PF07963">
    <property type="entry name" value="N_methyl"/>
    <property type="match status" value="1"/>
</dbReference>
<evidence type="ECO:0000256" key="9">
    <source>
        <dbReference type="ARBA" id="ARBA00023136"/>
    </source>
</evidence>
<evidence type="ECO:0000256" key="3">
    <source>
        <dbReference type="ARBA" id="ARBA00021539"/>
    </source>
</evidence>
<dbReference type="Proteomes" id="UP000305674">
    <property type="component" value="Unassembled WGS sequence"/>
</dbReference>
<dbReference type="OrthoDB" id="9794345at2"/>